<feature type="region of interest" description="Disordered" evidence="2">
    <location>
        <begin position="280"/>
        <end position="312"/>
    </location>
</feature>
<evidence type="ECO:0000313" key="5">
    <source>
        <dbReference type="EMBL" id="MBV4359943.1"/>
    </source>
</evidence>
<feature type="chain" id="PRO_5039065199" evidence="3">
    <location>
        <begin position="25"/>
        <end position="538"/>
    </location>
</feature>
<dbReference type="PANTHER" id="PTHR30329">
    <property type="entry name" value="STATOR ELEMENT OF FLAGELLAR MOTOR COMPLEX"/>
    <property type="match status" value="1"/>
</dbReference>
<feature type="signal peptide" evidence="3">
    <location>
        <begin position="1"/>
        <end position="24"/>
    </location>
</feature>
<dbReference type="Pfam" id="PF19573">
    <property type="entry name" value="DUF6089"/>
    <property type="match status" value="1"/>
</dbReference>
<dbReference type="PANTHER" id="PTHR30329:SF21">
    <property type="entry name" value="LIPOPROTEIN YIAD-RELATED"/>
    <property type="match status" value="1"/>
</dbReference>
<dbReference type="RefSeq" id="WP_217794200.1">
    <property type="nucleotide sequence ID" value="NZ_JAHSPG010000016.1"/>
</dbReference>
<dbReference type="InterPro" id="IPR045743">
    <property type="entry name" value="DUF6089"/>
</dbReference>
<dbReference type="InterPro" id="IPR006665">
    <property type="entry name" value="OmpA-like"/>
</dbReference>
<dbReference type="Proteomes" id="UP000812270">
    <property type="component" value="Unassembled WGS sequence"/>
</dbReference>
<dbReference type="PROSITE" id="PS51123">
    <property type="entry name" value="OMPA_2"/>
    <property type="match status" value="1"/>
</dbReference>
<evidence type="ECO:0000256" key="2">
    <source>
        <dbReference type="SAM" id="MobiDB-lite"/>
    </source>
</evidence>
<proteinExistence type="predicted"/>
<name>A0A9E2W6K8_9BACT</name>
<sequence>MEKFNKKISILLSSALLLALTANCQETKDISFSSSKVVTDSVSYNSETPKYEFGIGGGIVVYQGDLAPTVWGAYRSFKPGLQANITRLFYPSLAVRLGATVGQFAASDVKSAFKQSYREYRKYDFTTSFAELSLMAQWTPFGKANWRLNPYLLGGAGISYLHVKNDWSKIDFDNFAGENLQQRLLEDSAEKHTFFAPVLPLGVGLKYDVSEKVSLKAEWINRITFSDYLDGFSKAANPDKKDRYSSVMLSLNYAFGRNKHSKVIRTTTTKTSESVAVTNKVNSKPKDKIEKSVTPVDTQEDPKGEPDPTSVTTVKNDNTRYLKDIQHNLDLLLEMVKKDGCAYCNSEGIALLKDIQEKLNLIIPKVQGTEDLALVDDIQHKLALLLQQVKGEDYITPLKEIQNRTNLLTDKVNKRAKDLSDAEIQSLLDFPGYIIYFSFDLYDLQGDSYNKLDQIAARMKADPSLRVRFSGFTDLKGTVEYNNKLSLDRATICKTYLITRNISASRIKVEAFGKSRWVVGAYDPDQQWRNRRVEVFLY</sequence>
<keyword evidence="6" id="KW-1185">Reference proteome</keyword>
<dbReference type="EMBL" id="JAHSPG010000016">
    <property type="protein sequence ID" value="MBV4359943.1"/>
    <property type="molecule type" value="Genomic_DNA"/>
</dbReference>
<dbReference type="AlphaFoldDB" id="A0A9E2W6K8"/>
<comment type="caution">
    <text evidence="5">The sequence shown here is derived from an EMBL/GenBank/DDBJ whole genome shotgun (WGS) entry which is preliminary data.</text>
</comment>
<evidence type="ECO:0000256" key="1">
    <source>
        <dbReference type="PROSITE-ProRule" id="PRU00473"/>
    </source>
</evidence>
<feature type="domain" description="OmpA-like" evidence="4">
    <location>
        <begin position="425"/>
        <end position="538"/>
    </location>
</feature>
<reference evidence="5" key="1">
    <citation type="submission" date="2021-06" db="EMBL/GenBank/DDBJ databases">
        <authorList>
            <person name="Huq M.A."/>
        </authorList>
    </citation>
    <scope>NUCLEOTIDE SEQUENCE</scope>
    <source>
        <strain evidence="5">MAH-26</strain>
    </source>
</reference>
<protein>
    <submittedName>
        <fullName evidence="5">OmpA family protein</fullName>
    </submittedName>
</protein>
<dbReference type="GO" id="GO:0016020">
    <property type="term" value="C:membrane"/>
    <property type="evidence" value="ECO:0007669"/>
    <property type="project" value="UniProtKB-UniRule"/>
</dbReference>
<gene>
    <name evidence="5" type="ORF">KTO63_22450</name>
</gene>
<accession>A0A9E2W6K8</accession>
<dbReference type="InterPro" id="IPR050330">
    <property type="entry name" value="Bact_OuterMem_StrucFunc"/>
</dbReference>
<dbReference type="CDD" id="cd07185">
    <property type="entry name" value="OmpA_C-like"/>
    <property type="match status" value="1"/>
</dbReference>
<evidence type="ECO:0000259" key="4">
    <source>
        <dbReference type="PROSITE" id="PS51123"/>
    </source>
</evidence>
<dbReference type="Pfam" id="PF00691">
    <property type="entry name" value="OmpA"/>
    <property type="match status" value="1"/>
</dbReference>
<organism evidence="5 6">
    <name type="scientific">Pinibacter aurantiacus</name>
    <dbReference type="NCBI Taxonomy" id="2851599"/>
    <lineage>
        <taxon>Bacteria</taxon>
        <taxon>Pseudomonadati</taxon>
        <taxon>Bacteroidota</taxon>
        <taxon>Chitinophagia</taxon>
        <taxon>Chitinophagales</taxon>
        <taxon>Chitinophagaceae</taxon>
        <taxon>Pinibacter</taxon>
    </lineage>
</organism>
<evidence type="ECO:0000313" key="6">
    <source>
        <dbReference type="Proteomes" id="UP000812270"/>
    </source>
</evidence>
<keyword evidence="3" id="KW-0732">Signal</keyword>
<evidence type="ECO:0000256" key="3">
    <source>
        <dbReference type="SAM" id="SignalP"/>
    </source>
</evidence>
<keyword evidence="1" id="KW-0472">Membrane</keyword>